<evidence type="ECO:0000256" key="3">
    <source>
        <dbReference type="SAM" id="SignalP"/>
    </source>
</evidence>
<keyword evidence="3" id="KW-0732">Signal</keyword>
<dbReference type="Proteomes" id="UP000051952">
    <property type="component" value="Unassembled WGS sequence"/>
</dbReference>
<accession>A0A0S4JHY4</accession>
<feature type="chain" id="PRO_5006622348" evidence="3">
    <location>
        <begin position="23"/>
        <end position="1011"/>
    </location>
</feature>
<evidence type="ECO:0000313" key="4">
    <source>
        <dbReference type="EMBL" id="CUG89632.1"/>
    </source>
</evidence>
<dbReference type="Gene3D" id="2.130.10.10">
    <property type="entry name" value="YVTN repeat-like/Quinoprotein amine dehydrogenase"/>
    <property type="match status" value="1"/>
</dbReference>
<feature type="signal peptide" evidence="3">
    <location>
        <begin position="1"/>
        <end position="22"/>
    </location>
</feature>
<evidence type="ECO:0000313" key="5">
    <source>
        <dbReference type="Proteomes" id="UP000051952"/>
    </source>
</evidence>
<evidence type="ECO:0000256" key="1">
    <source>
        <dbReference type="SAM" id="MobiDB-lite"/>
    </source>
</evidence>
<keyword evidence="5" id="KW-1185">Reference proteome</keyword>
<reference evidence="5" key="1">
    <citation type="submission" date="2015-09" db="EMBL/GenBank/DDBJ databases">
        <authorList>
            <consortium name="Pathogen Informatics"/>
        </authorList>
    </citation>
    <scope>NUCLEOTIDE SEQUENCE [LARGE SCALE GENOMIC DNA]</scope>
    <source>
        <strain evidence="5">Lake Konstanz</strain>
    </source>
</reference>
<evidence type="ECO:0000256" key="2">
    <source>
        <dbReference type="SAM" id="Phobius"/>
    </source>
</evidence>
<proteinExistence type="predicted"/>
<gene>
    <name evidence="4" type="ORF">BSAL_22485</name>
</gene>
<dbReference type="PANTHER" id="PTHR34512">
    <property type="entry name" value="CELL SURFACE PROTEIN"/>
    <property type="match status" value="1"/>
</dbReference>
<protein>
    <submittedName>
        <fullName evidence="4">Membrane-associated protein, putative</fullName>
    </submittedName>
</protein>
<dbReference type="EMBL" id="CYKH01001753">
    <property type="protein sequence ID" value="CUG89632.1"/>
    <property type="molecule type" value="Genomic_DNA"/>
</dbReference>
<feature type="compositionally biased region" description="Low complexity" evidence="1">
    <location>
        <begin position="901"/>
        <end position="944"/>
    </location>
</feature>
<name>A0A0S4JHY4_BODSA</name>
<dbReference type="VEuPathDB" id="TriTrypDB:BSAL_22485"/>
<dbReference type="AlphaFoldDB" id="A0A0S4JHY4"/>
<keyword evidence="2" id="KW-0472">Membrane</keyword>
<dbReference type="InterPro" id="IPR015943">
    <property type="entry name" value="WD40/YVTN_repeat-like_dom_sf"/>
</dbReference>
<dbReference type="PANTHER" id="PTHR34512:SF30">
    <property type="entry name" value="OUTER MEMBRANE PROTEIN ASSEMBLY FACTOR BAMB"/>
    <property type="match status" value="1"/>
</dbReference>
<dbReference type="SUPFAM" id="SSF50998">
    <property type="entry name" value="Quinoprotein alcohol dehydrogenase-like"/>
    <property type="match status" value="1"/>
</dbReference>
<keyword evidence="2" id="KW-0812">Transmembrane</keyword>
<feature type="region of interest" description="Disordered" evidence="1">
    <location>
        <begin position="901"/>
        <end position="957"/>
    </location>
</feature>
<feature type="transmembrane region" description="Helical" evidence="2">
    <location>
        <begin position="963"/>
        <end position="984"/>
    </location>
</feature>
<dbReference type="InterPro" id="IPR011047">
    <property type="entry name" value="Quinoprotein_ADH-like_sf"/>
</dbReference>
<dbReference type="SMART" id="SM00564">
    <property type="entry name" value="PQQ"/>
    <property type="match status" value="3"/>
</dbReference>
<keyword evidence="2" id="KW-1133">Transmembrane helix</keyword>
<sequence>MRMISGRAITLTVLLVATGALALPAPTVVFTRNANNFYQGCVATCPVTVVSNTSAFVCYTDGISGNQTVQYVNPQVAGANGVQAGFAGKNTFIYPPIAVSPTSAVAFASGVNDSFYVLFNSTNPQVQYVNRRGSVADVVYAPDLGMSFVPIGVMPPKVGWYDSIEAFDITTSNNESLKWSRSFNVPVNYPYTTRMSTPVYYKGFLYVATRDRVYELNALTGAITKNVSDPCNFGLQEDQWIMLQVVSVGSDENGSLDAFILTANTSTAQMPQISVCRFSHNTFNYEWRTDYDDNVRIDDVIGAMGTLVITGLLTDITAGYITWTIDVTSGVHGGTITRFEQDKMSFPAILAQPVGGCQSTVVLQVQGNLTAYCQTDVTTAIWTSPYGCTFRPTIVNQTNSILCTSWGTSVQHLDSYGLLIWQNSAIKAYFTASVVNNLAWVVDQHATVYALTLDAFVPPPPPQPTVIYRNQVSQSVASITSICPPTIQSSSSAFVCYKNNGTDTLQFVNPLDSTRNGNPIPIPGSTDFFVFPPIAVGLSTAVAFTADPRSSSYVVFNNNNLVTLKDRAGSTAQVTYAPAINTSFVPFGVSPRVGWYDSLEALDNNATTEQSSIRYSLTFPVPSGYNYTNSISTPVYYGGFLFVATRTKFIKYNATTGSLMASITNPCNLTAAAGPLTMTVVTFGHDANGPLDAFVMYANTSTATGVSFSVCRVSHSSGSLEWQVTLNDDFFVMDVTGANGVVLVSGQVRSIANTPYSFAVMSLDVTNGGRQGTLFRTQKDASSFPVVLARPINACAETIILQVDGKLSAYCTETIAFAPEWTSDFTCTHRPLIDATSNSIFCTTWGTSVQRLSSADGSAIWQTQSVTGVFTPFIVDGIVWAVDLHATLYAFSFEPAGVTTTTTTTTAAPATTTTTAAPGATTTTPAPGGTHAPNVPPTTTTAAPGTPPPQGEAPSGLGAGGSAGVAIAVIIVIGAAAGGAFVYHRRNVRRKAFRDTRVNDAINEGGYGGLE</sequence>
<organism evidence="4 5">
    <name type="scientific">Bodo saltans</name>
    <name type="common">Flagellated protozoan</name>
    <dbReference type="NCBI Taxonomy" id="75058"/>
    <lineage>
        <taxon>Eukaryota</taxon>
        <taxon>Discoba</taxon>
        <taxon>Euglenozoa</taxon>
        <taxon>Kinetoplastea</taxon>
        <taxon>Metakinetoplastina</taxon>
        <taxon>Eubodonida</taxon>
        <taxon>Bodonidae</taxon>
        <taxon>Bodo</taxon>
    </lineage>
</organism>
<dbReference type="InterPro" id="IPR018391">
    <property type="entry name" value="PQQ_b-propeller_rpt"/>
</dbReference>